<protein>
    <submittedName>
        <fullName evidence="1">Uncharacterized protein</fullName>
    </submittedName>
</protein>
<dbReference type="EMBL" id="CP023067">
    <property type="protein sequence ID" value="ASY63500.1"/>
    <property type="molecule type" value="Genomic_DNA"/>
</dbReference>
<evidence type="ECO:0000313" key="1">
    <source>
        <dbReference type="EMBL" id="ASY63500.1"/>
    </source>
</evidence>
<dbReference type="RefSeq" id="WP_034850839.1">
    <property type="nucleotide sequence ID" value="NZ_AJQT01000006.1"/>
</dbReference>
<sequence length="164" mass="18302">MDGEVADRSYELLKPADLERIASVAMRAFAGIFERAPVAGLYRDRMLLLALAQGSALHYFNGANGIKDFDVWAFFAAGPPKSFPHRKRWCTDFGPSRFGRHPADRNYSGRRVDLMGRSIAVAEGELPQDAVRRWLASPAKSAIALRQKPIYCLFPSNAFGERIN</sequence>
<dbReference type="OrthoDB" id="4543719at2"/>
<name>A0A249PC22_9HYPH</name>
<dbReference type="AlphaFoldDB" id="A0A249PC22"/>
<dbReference type="Proteomes" id="UP000217211">
    <property type="component" value="Chromosome"/>
</dbReference>
<evidence type="ECO:0000313" key="2">
    <source>
        <dbReference type="Proteomes" id="UP000217211"/>
    </source>
</evidence>
<keyword evidence="2" id="KW-1185">Reference proteome</keyword>
<dbReference type="KEGG" id="esj:SJ05684_c20580"/>
<proteinExistence type="predicted"/>
<accession>A0A249PC22</accession>
<organism evidence="1 2">
    <name type="scientific">Sinorhizobium sojae CCBAU 05684</name>
    <dbReference type="NCBI Taxonomy" id="716928"/>
    <lineage>
        <taxon>Bacteria</taxon>
        <taxon>Pseudomonadati</taxon>
        <taxon>Pseudomonadota</taxon>
        <taxon>Alphaproteobacteria</taxon>
        <taxon>Hyphomicrobiales</taxon>
        <taxon>Rhizobiaceae</taxon>
        <taxon>Sinorhizobium/Ensifer group</taxon>
        <taxon>Sinorhizobium</taxon>
    </lineage>
</organism>
<gene>
    <name evidence="1" type="ORF">SJ05684_c20580</name>
</gene>
<dbReference type="STRING" id="716928.GCA_000261485_00200"/>
<dbReference type="eggNOG" id="ENOG5032VN9">
    <property type="taxonomic scope" value="Bacteria"/>
</dbReference>
<reference evidence="1 2" key="1">
    <citation type="submission" date="2017-08" db="EMBL/GenBank/DDBJ databases">
        <title>Multipartite genome sequences of Sinorhizobium species nodulating soybeans.</title>
        <authorList>
            <person name="Tian C.F."/>
        </authorList>
    </citation>
    <scope>NUCLEOTIDE SEQUENCE [LARGE SCALE GENOMIC DNA]</scope>
    <source>
        <strain evidence="1 2">CCBAU 05684</strain>
    </source>
</reference>